<dbReference type="CDD" id="cd15041">
    <property type="entry name" value="7tmB1_hormone_R"/>
    <property type="match status" value="1"/>
</dbReference>
<dbReference type="OrthoDB" id="5967113at2759"/>
<feature type="domain" description="G-protein coupled receptors family 2 profile 1" evidence="13">
    <location>
        <begin position="35"/>
        <end position="110"/>
    </location>
</feature>
<evidence type="ECO:0000256" key="11">
    <source>
        <dbReference type="SAM" id="MobiDB-lite"/>
    </source>
</evidence>
<dbReference type="Proteomes" id="UP000007110">
    <property type="component" value="Unassembled WGS sequence"/>
</dbReference>
<evidence type="ECO:0000259" key="14">
    <source>
        <dbReference type="PROSITE" id="PS50261"/>
    </source>
</evidence>
<dbReference type="GO" id="GO:0005886">
    <property type="term" value="C:plasma membrane"/>
    <property type="evidence" value="ECO:0000318"/>
    <property type="project" value="GO_Central"/>
</dbReference>
<dbReference type="InterPro" id="IPR050332">
    <property type="entry name" value="GPCR_2"/>
</dbReference>
<dbReference type="PANTHER" id="PTHR45620">
    <property type="entry name" value="PDF RECEPTOR-LIKE PROTEIN-RELATED"/>
    <property type="match status" value="1"/>
</dbReference>
<dbReference type="FunCoup" id="A0A7M7T1D0">
    <property type="interactions" value="871"/>
</dbReference>
<dbReference type="SMART" id="SM00008">
    <property type="entry name" value="HormR"/>
    <property type="match status" value="1"/>
</dbReference>
<keyword evidence="16" id="KW-1185">Reference proteome</keyword>
<dbReference type="Pfam" id="PF00002">
    <property type="entry name" value="7tm_2"/>
    <property type="match status" value="1"/>
</dbReference>
<reference evidence="16" key="1">
    <citation type="submission" date="2015-02" db="EMBL/GenBank/DDBJ databases">
        <title>Genome sequencing for Strongylocentrotus purpuratus.</title>
        <authorList>
            <person name="Murali S."/>
            <person name="Liu Y."/>
            <person name="Vee V."/>
            <person name="English A."/>
            <person name="Wang M."/>
            <person name="Skinner E."/>
            <person name="Han Y."/>
            <person name="Muzny D.M."/>
            <person name="Worley K.C."/>
            <person name="Gibbs R.A."/>
        </authorList>
    </citation>
    <scope>NUCLEOTIDE SEQUENCE</scope>
</reference>
<protein>
    <submittedName>
        <fullName evidence="15">Uncharacterized protein</fullName>
    </submittedName>
</protein>
<dbReference type="InParanoid" id="A0A7M7T1D0"/>
<dbReference type="GO" id="GO:0007188">
    <property type="term" value="P:adenylate cyclase-modulating G protein-coupled receptor signaling pathway"/>
    <property type="evidence" value="ECO:0000318"/>
    <property type="project" value="GO_Central"/>
</dbReference>
<dbReference type="Pfam" id="PF02793">
    <property type="entry name" value="HRM"/>
    <property type="match status" value="1"/>
</dbReference>
<evidence type="ECO:0000256" key="2">
    <source>
        <dbReference type="ARBA" id="ARBA00005314"/>
    </source>
</evidence>
<keyword evidence="9" id="KW-0325">Glycoprotein</keyword>
<dbReference type="RefSeq" id="XP_030846620.1">
    <property type="nucleotide sequence ID" value="XM_030990760.1"/>
</dbReference>
<comment type="subcellular location">
    <subcellularLocation>
        <location evidence="1">Cell membrane</location>
        <topology evidence="1">Multi-pass membrane protein</topology>
    </subcellularLocation>
</comment>
<keyword evidence="4 12" id="KW-0812">Transmembrane</keyword>
<dbReference type="PROSITE" id="PS50227">
    <property type="entry name" value="G_PROTEIN_RECEP_F2_3"/>
    <property type="match status" value="1"/>
</dbReference>
<dbReference type="InterPro" id="IPR017981">
    <property type="entry name" value="GPCR_2-like_7TM"/>
</dbReference>
<evidence type="ECO:0000259" key="13">
    <source>
        <dbReference type="PROSITE" id="PS50227"/>
    </source>
</evidence>
<feature type="transmembrane region" description="Helical" evidence="12">
    <location>
        <begin position="163"/>
        <end position="182"/>
    </location>
</feature>
<keyword evidence="8" id="KW-0675">Receptor</keyword>
<evidence type="ECO:0000313" key="15">
    <source>
        <dbReference type="EnsemblMetazoa" id="XP_030846620"/>
    </source>
</evidence>
<keyword evidence="10" id="KW-0807">Transducer</keyword>
<dbReference type="KEGG" id="spu:585532"/>
<evidence type="ECO:0000256" key="9">
    <source>
        <dbReference type="ARBA" id="ARBA00023180"/>
    </source>
</evidence>
<keyword evidence="3" id="KW-1003">Cell membrane</keyword>
<feature type="compositionally biased region" description="Polar residues" evidence="11">
    <location>
        <begin position="11"/>
        <end position="21"/>
    </location>
</feature>
<reference evidence="15" key="2">
    <citation type="submission" date="2021-01" db="UniProtKB">
        <authorList>
            <consortium name="EnsemblMetazoa"/>
        </authorList>
    </citation>
    <scope>IDENTIFICATION</scope>
</reference>
<dbReference type="PROSITE" id="PS00650">
    <property type="entry name" value="G_PROTEIN_RECEP_F2_2"/>
    <property type="match status" value="1"/>
</dbReference>
<feature type="domain" description="G-protein coupled receptors family 2 profile 2" evidence="14">
    <location>
        <begin position="124"/>
        <end position="393"/>
    </location>
</feature>
<dbReference type="GO" id="GO:0008528">
    <property type="term" value="F:G protein-coupled peptide receptor activity"/>
    <property type="evidence" value="ECO:0000318"/>
    <property type="project" value="GO_Central"/>
</dbReference>
<evidence type="ECO:0000256" key="1">
    <source>
        <dbReference type="ARBA" id="ARBA00004651"/>
    </source>
</evidence>
<feature type="transmembrane region" description="Helical" evidence="12">
    <location>
        <begin position="126"/>
        <end position="151"/>
    </location>
</feature>
<comment type="similarity">
    <text evidence="2">Belongs to the G-protein coupled receptor 2 family.</text>
</comment>
<feature type="transmembrane region" description="Helical" evidence="12">
    <location>
        <begin position="340"/>
        <end position="357"/>
    </location>
</feature>
<feature type="transmembrane region" description="Helical" evidence="12">
    <location>
        <begin position="210"/>
        <end position="233"/>
    </location>
</feature>
<evidence type="ECO:0000256" key="5">
    <source>
        <dbReference type="ARBA" id="ARBA00022989"/>
    </source>
</evidence>
<evidence type="ECO:0000256" key="4">
    <source>
        <dbReference type="ARBA" id="ARBA00022692"/>
    </source>
</evidence>
<dbReference type="SUPFAM" id="SSF111418">
    <property type="entry name" value="Hormone receptor domain"/>
    <property type="match status" value="1"/>
</dbReference>
<organism evidence="15 16">
    <name type="scientific">Strongylocentrotus purpuratus</name>
    <name type="common">Purple sea urchin</name>
    <dbReference type="NCBI Taxonomy" id="7668"/>
    <lineage>
        <taxon>Eukaryota</taxon>
        <taxon>Metazoa</taxon>
        <taxon>Echinodermata</taxon>
        <taxon>Eleutherozoa</taxon>
        <taxon>Echinozoa</taxon>
        <taxon>Echinoidea</taxon>
        <taxon>Euechinoidea</taxon>
        <taxon>Echinacea</taxon>
        <taxon>Camarodonta</taxon>
        <taxon>Echinidea</taxon>
        <taxon>Strongylocentrotidae</taxon>
        <taxon>Strongylocentrotus</taxon>
    </lineage>
</organism>
<keyword evidence="7 12" id="KW-0472">Membrane</keyword>
<evidence type="ECO:0000256" key="12">
    <source>
        <dbReference type="SAM" id="Phobius"/>
    </source>
</evidence>
<dbReference type="InterPro" id="IPR036445">
    <property type="entry name" value="GPCR_2_extracell_dom_sf"/>
</dbReference>
<keyword evidence="5 12" id="KW-1133">Transmembrane helix</keyword>
<feature type="transmembrane region" description="Helical" evidence="12">
    <location>
        <begin position="254"/>
        <end position="275"/>
    </location>
</feature>
<feature type="transmembrane region" description="Helical" evidence="12">
    <location>
        <begin position="369"/>
        <end position="392"/>
    </location>
</feature>
<dbReference type="PRINTS" id="PR00249">
    <property type="entry name" value="GPCRSECRETIN"/>
</dbReference>
<dbReference type="InterPro" id="IPR001879">
    <property type="entry name" value="GPCR_2_extracellular_dom"/>
</dbReference>
<proteinExistence type="inferred from homology"/>
<dbReference type="PANTHER" id="PTHR45620:SF40">
    <property type="entry name" value="CORTICOTROPIN-RELEASING FACTOR RECEPTOR 2-LIKE ISOFORM X1"/>
    <property type="match status" value="1"/>
</dbReference>
<evidence type="ECO:0000256" key="6">
    <source>
        <dbReference type="ARBA" id="ARBA00023040"/>
    </source>
</evidence>
<accession>A0A7M7T1D0</accession>
<evidence type="ECO:0000256" key="7">
    <source>
        <dbReference type="ARBA" id="ARBA00023136"/>
    </source>
</evidence>
<keyword evidence="6" id="KW-0297">G-protein coupled receptor</keyword>
<sequence length="472" mass="53576">MRDLNPPASPATPSNETTSLSVSDDDIIHGFKKLLCEMDHLNKTQILENSGVPYCNASHDRLTCWPPTEAGQNVSMDCPPGALPFKATRFCLDTGEWAAFTHYNDCHTINMPVAPPSPTFYLALRYVYLIGITLSLVLLLITLFIFCYFKALQCTRIAIHKNLVVSFIFRYIFMIIQLQPLLTMDYSTEIRLSSSNLQENSQNNFVLHKVPGFCRFILVLLEYFIMANMYWMFVEGLYLTSRIAVAVFSTESNFKVYLAIGWVSPLLFVIPWAIVMSYDSISPCWLDHLDNPYIWTLRAPLIIAILINTLFLINIIRILITKLQASNTMETNQMRKATKAVAVLFPLLGLTNLIFFWNVKSENEAVEKAFIATNAVLQSTQGVFVAVIYCFLNTEVRKLVKRRVLASLDEYGKRTPRRSHQYHTTNGSCGVPTTSEVVMAVSYRRSTQDQSTIADPDQYTEMKPFTSECGES</sequence>
<evidence type="ECO:0000256" key="10">
    <source>
        <dbReference type="ARBA" id="ARBA00023224"/>
    </source>
</evidence>
<dbReference type="GeneID" id="585532"/>
<dbReference type="InterPro" id="IPR017983">
    <property type="entry name" value="GPCR_2_secretin-like_CS"/>
</dbReference>
<name>A0A7M7T1D0_STRPU</name>
<dbReference type="EnsemblMetazoa" id="XM_030990760">
    <property type="protein sequence ID" value="XP_030846620"/>
    <property type="gene ID" value="LOC585532"/>
</dbReference>
<dbReference type="AlphaFoldDB" id="A0A7M7T1D0"/>
<evidence type="ECO:0000313" key="16">
    <source>
        <dbReference type="Proteomes" id="UP000007110"/>
    </source>
</evidence>
<feature type="transmembrane region" description="Helical" evidence="12">
    <location>
        <begin position="295"/>
        <end position="320"/>
    </location>
</feature>
<dbReference type="GO" id="GO:0007166">
    <property type="term" value="P:cell surface receptor signaling pathway"/>
    <property type="evidence" value="ECO:0007669"/>
    <property type="project" value="InterPro"/>
</dbReference>
<evidence type="ECO:0000256" key="8">
    <source>
        <dbReference type="ARBA" id="ARBA00023170"/>
    </source>
</evidence>
<dbReference type="OMA" id="NTMETNQ"/>
<feature type="region of interest" description="Disordered" evidence="11">
    <location>
        <begin position="1"/>
        <end position="21"/>
    </location>
</feature>
<dbReference type="Gene3D" id="4.10.1240.10">
    <property type="entry name" value="GPCR, family 2, extracellular hormone receptor domain"/>
    <property type="match status" value="1"/>
</dbReference>
<dbReference type="InterPro" id="IPR000832">
    <property type="entry name" value="GPCR_2_secretin-like"/>
</dbReference>
<dbReference type="SUPFAM" id="SSF81321">
    <property type="entry name" value="Family A G protein-coupled receptor-like"/>
    <property type="match status" value="1"/>
</dbReference>
<dbReference type="Gene3D" id="1.20.1070.10">
    <property type="entry name" value="Rhodopsin 7-helix transmembrane proteins"/>
    <property type="match status" value="1"/>
</dbReference>
<dbReference type="PROSITE" id="PS50261">
    <property type="entry name" value="G_PROTEIN_RECEP_F2_4"/>
    <property type="match status" value="1"/>
</dbReference>
<evidence type="ECO:0000256" key="3">
    <source>
        <dbReference type="ARBA" id="ARBA00022475"/>
    </source>
</evidence>